<dbReference type="PIRSF" id="PIRSF029681">
    <property type="entry name" value="PagL"/>
    <property type="match status" value="1"/>
</dbReference>
<dbReference type="EMBL" id="LR743508">
    <property type="protein sequence ID" value="CAA2109471.1"/>
    <property type="molecule type" value="Genomic_DNA"/>
</dbReference>
<evidence type="ECO:0000256" key="1">
    <source>
        <dbReference type="PIRNR" id="PIRNR029681"/>
    </source>
</evidence>
<sequence>MFEEKIPTASKPTPPRRHAFAAALLGAGLCLLPLPHADAASLFEPSSAFVQTGSAHGTRTLTTGLTWDLPYRWQLGGGRLDSYLEASYAYWHIQASERDGRSQLSQFALVPVLRFRPDEGASPWFFETGVGLTATSSIYRTRQKTFSTRFNFGTHLAVGRSFGERRQHEIALRVEHFSNAGIKHPNPGENFVQVRYAYRF</sequence>
<keyword evidence="1 4" id="KW-0378">Hydrolase</keyword>
<dbReference type="GO" id="GO:0050528">
    <property type="term" value="F:acyloxyacyl hydrolase activity"/>
    <property type="evidence" value="ECO:0007669"/>
    <property type="project" value="UniProtKB-EC"/>
</dbReference>
<evidence type="ECO:0000256" key="3">
    <source>
        <dbReference type="SAM" id="SignalP"/>
    </source>
</evidence>
<feature type="chain" id="PRO_5025452105" description="Lipid A deacylase" evidence="3">
    <location>
        <begin position="40"/>
        <end position="200"/>
    </location>
</feature>
<comment type="catalytic activity">
    <reaction evidence="1">
        <text>a 3-(acyloxy)acyl derivative of bacterial toxin + H2O = a 3-hydroxyacyl derivative of bacterial toxin + a fatty acid + H(+)</text>
        <dbReference type="Rhea" id="RHEA:12032"/>
        <dbReference type="ChEBI" id="CHEBI:15377"/>
        <dbReference type="ChEBI" id="CHEBI:15378"/>
        <dbReference type="ChEBI" id="CHEBI:28868"/>
        <dbReference type="ChEBI" id="CHEBI:136853"/>
        <dbReference type="ChEBI" id="CHEBI:140675"/>
        <dbReference type="EC" id="3.1.1.77"/>
    </reaction>
</comment>
<proteinExistence type="inferred from homology"/>
<dbReference type="InterPro" id="IPR018550">
    <property type="entry name" value="Lipid-A_deacylase-rel"/>
</dbReference>
<keyword evidence="1" id="KW-0472">Membrane</keyword>
<dbReference type="GO" id="GO:0009279">
    <property type="term" value="C:cell outer membrane"/>
    <property type="evidence" value="ECO:0007669"/>
    <property type="project" value="UniProtKB-SubCell"/>
</dbReference>
<comment type="subcellular location">
    <subcellularLocation>
        <location evidence="1">Cell outer membrane</location>
        <topology evidence="1">Multi-pass membrane protein</topology>
    </subcellularLocation>
</comment>
<feature type="signal peptide" evidence="3">
    <location>
        <begin position="1"/>
        <end position="39"/>
    </location>
</feature>
<comment type="function">
    <text evidence="1">Has lipid A 3-O-deacylase activity. Hydrolyzes the ester bond at the 3 position of lipid A, a bioactive component of lipopolysaccharide (LPS), thereby releasing the primary fatty acyl moiety.</text>
</comment>
<comment type="similarity">
    <text evidence="1">Belongs to the PagL family.</text>
</comment>
<keyword evidence="3" id="KW-0732">Signal</keyword>
<dbReference type="Pfam" id="PF09411">
    <property type="entry name" value="PagL"/>
    <property type="match status" value="1"/>
</dbReference>
<evidence type="ECO:0000256" key="2">
    <source>
        <dbReference type="PIRSR" id="PIRSR029681-2"/>
    </source>
</evidence>
<keyword evidence="1" id="KW-0998">Cell outer membrane</keyword>
<evidence type="ECO:0000313" key="4">
    <source>
        <dbReference type="EMBL" id="CAA2109471.1"/>
    </source>
</evidence>
<dbReference type="EC" id="3.1.1.77" evidence="1"/>
<name>A0A679JKE1_VARPD</name>
<accession>A0A679JKE1</accession>
<dbReference type="AlphaFoldDB" id="A0A679JKE1"/>
<reference evidence="4" key="1">
    <citation type="submission" date="2019-12" db="EMBL/GenBank/DDBJ databases">
        <authorList>
            <person name="Cremers G."/>
        </authorList>
    </citation>
    <scope>NUCLEOTIDE SEQUENCE</scope>
    <source>
        <strain evidence="4">Vvax</strain>
    </source>
</reference>
<dbReference type="Gene3D" id="2.40.160.20">
    <property type="match status" value="1"/>
</dbReference>
<feature type="site" description="Critical for activity" evidence="2">
    <location>
        <position position="179"/>
    </location>
</feature>
<protein>
    <recommendedName>
        <fullName evidence="1">Lipid A deacylase</fullName>
        <ecNumber evidence="1">3.1.1.77</ecNumber>
    </recommendedName>
    <alternativeName>
        <fullName evidence="1">LPS 3-O-deacylase</fullName>
    </alternativeName>
    <alternativeName>
        <fullName evidence="1">Outer membrane enzyme</fullName>
    </alternativeName>
</protein>
<dbReference type="RefSeq" id="WP_339093426.1">
    <property type="nucleotide sequence ID" value="NZ_LR743508.1"/>
</dbReference>
<comment type="subunit">
    <text evidence="1">Homodimer.</text>
</comment>
<organism evidence="4">
    <name type="scientific">Variovorax paradoxus</name>
    <dbReference type="NCBI Taxonomy" id="34073"/>
    <lineage>
        <taxon>Bacteria</taxon>
        <taxon>Pseudomonadati</taxon>
        <taxon>Pseudomonadota</taxon>
        <taxon>Betaproteobacteria</taxon>
        <taxon>Burkholderiales</taxon>
        <taxon>Comamonadaceae</taxon>
        <taxon>Variovorax</taxon>
    </lineage>
</organism>
<gene>
    <name evidence="4" type="primary">pagL_2</name>
    <name evidence="4" type="ORF">VVAX_05742</name>
</gene>